<dbReference type="PANTHER" id="PTHR43080:SF2">
    <property type="entry name" value="CBS DOMAIN-CONTAINING PROTEIN"/>
    <property type="match status" value="1"/>
</dbReference>
<keyword evidence="1" id="KW-0129">CBS domain</keyword>
<proteinExistence type="predicted"/>
<dbReference type="InterPro" id="IPR051257">
    <property type="entry name" value="Diverse_CBS-Domain"/>
</dbReference>
<dbReference type="InterPro" id="IPR046342">
    <property type="entry name" value="CBS_dom_sf"/>
</dbReference>
<dbReference type="Gene3D" id="3.10.580.10">
    <property type="entry name" value="CBS-domain"/>
    <property type="match status" value="1"/>
</dbReference>
<dbReference type="EMBL" id="CP046056">
    <property type="protein sequence ID" value="QQD23367.1"/>
    <property type="molecule type" value="Genomic_DNA"/>
</dbReference>
<dbReference type="SMART" id="SM00116">
    <property type="entry name" value="CBS"/>
    <property type="match status" value="2"/>
</dbReference>
<evidence type="ECO:0000313" key="3">
    <source>
        <dbReference type="Proteomes" id="UP000596074"/>
    </source>
</evidence>
<dbReference type="AlphaFoldDB" id="A0A9E8FJC5"/>
<dbReference type="Pfam" id="PF00571">
    <property type="entry name" value="CBS"/>
    <property type="match status" value="2"/>
</dbReference>
<accession>A0A9E8FJC5</accession>
<evidence type="ECO:0000256" key="1">
    <source>
        <dbReference type="ARBA" id="ARBA00023122"/>
    </source>
</evidence>
<name>A0A9E8FJC5_9GAMM</name>
<dbReference type="PANTHER" id="PTHR43080">
    <property type="entry name" value="CBS DOMAIN-CONTAINING PROTEIN CBSX3, MITOCHONDRIAL"/>
    <property type="match status" value="1"/>
</dbReference>
<dbReference type="InterPro" id="IPR000644">
    <property type="entry name" value="CBS_dom"/>
</dbReference>
<sequence length="144" mass="16063">MRHMPLLSDVMTAFPLHADEDMPLNQAAALMDAHQCHHLPVMNGHEISGLLTSEDIKLALQPGHSARELTELTAGDLCRRQVPQVDLHTRLDVVLQGMADQHLNAVLVLRHDRLAGILTSQDACRAFAQWLRHEYLPDDDPESA</sequence>
<keyword evidence="3" id="KW-1185">Reference proteome</keyword>
<dbReference type="PROSITE" id="PS51371">
    <property type="entry name" value="CBS"/>
    <property type="match status" value="1"/>
</dbReference>
<organism evidence="2 3">
    <name type="scientific">Venatoribacter cucullus</name>
    <dbReference type="NCBI Taxonomy" id="2661630"/>
    <lineage>
        <taxon>Bacteria</taxon>
        <taxon>Pseudomonadati</taxon>
        <taxon>Pseudomonadota</taxon>
        <taxon>Gammaproteobacteria</taxon>
        <taxon>Oceanospirillales</taxon>
        <taxon>Oceanospirillaceae</taxon>
        <taxon>Venatoribacter</taxon>
    </lineage>
</organism>
<dbReference type="Proteomes" id="UP000596074">
    <property type="component" value="Chromosome"/>
</dbReference>
<reference evidence="2 3" key="1">
    <citation type="submission" date="2019-11" db="EMBL/GenBank/DDBJ databases">
        <title>Venatorbacter sp. nov. a predator of Campylobacter and other Gram-negative bacteria.</title>
        <authorList>
            <person name="Saeedi A."/>
            <person name="Cummings N.J."/>
            <person name="Connerton I.F."/>
            <person name="Connerton P.L."/>
        </authorList>
    </citation>
    <scope>NUCLEOTIDE SEQUENCE [LARGE SCALE GENOMIC DNA]</scope>
    <source>
        <strain evidence="2">XL5</strain>
    </source>
</reference>
<gene>
    <name evidence="2" type="ORF">GJQ55_02230</name>
</gene>
<evidence type="ECO:0000313" key="2">
    <source>
        <dbReference type="EMBL" id="QQD23367.1"/>
    </source>
</evidence>
<protein>
    <submittedName>
        <fullName evidence="2">CBS domain-containing protein</fullName>
    </submittedName>
</protein>
<dbReference type="SUPFAM" id="SSF54631">
    <property type="entry name" value="CBS-domain pair"/>
    <property type="match status" value="1"/>
</dbReference>
<dbReference type="RefSeq" id="WP_228345892.1">
    <property type="nucleotide sequence ID" value="NZ_CP045550.1"/>
</dbReference>
<dbReference type="KEGG" id="vcw:GJQ55_02230"/>